<dbReference type="InterPro" id="IPR001365">
    <property type="entry name" value="A_deaminase_dom"/>
</dbReference>
<name>A0A2R5GNP9_9STRA</name>
<accession>A0A2R5GNP9</accession>
<comment type="cofactor">
    <cofactor evidence="1">
        <name>Zn(2+)</name>
        <dbReference type="ChEBI" id="CHEBI:29105"/>
    </cofactor>
</comment>
<dbReference type="GO" id="GO:0005829">
    <property type="term" value="C:cytosol"/>
    <property type="evidence" value="ECO:0007669"/>
    <property type="project" value="TreeGrafter"/>
</dbReference>
<keyword evidence="9" id="KW-0660">Purine salvage</keyword>
<dbReference type="UniPathway" id="UPA00606"/>
<dbReference type="Pfam" id="PF00962">
    <property type="entry name" value="A_deaminase"/>
    <property type="match status" value="1"/>
</dbReference>
<evidence type="ECO:0000256" key="3">
    <source>
        <dbReference type="ARBA" id="ARBA00005058"/>
    </source>
</evidence>
<evidence type="ECO:0000256" key="14">
    <source>
        <dbReference type="SAM" id="MobiDB-lite"/>
    </source>
</evidence>
<evidence type="ECO:0000256" key="11">
    <source>
        <dbReference type="ARBA" id="ARBA00022833"/>
    </source>
</evidence>
<dbReference type="GO" id="GO:0009897">
    <property type="term" value="C:external side of plasma membrane"/>
    <property type="evidence" value="ECO:0007669"/>
    <property type="project" value="TreeGrafter"/>
</dbReference>
<dbReference type="Pfam" id="PF04117">
    <property type="entry name" value="Mpv17_PMP22"/>
    <property type="match status" value="1"/>
</dbReference>
<keyword evidence="17" id="KW-1185">Reference proteome</keyword>
<evidence type="ECO:0000256" key="4">
    <source>
        <dbReference type="ARBA" id="ARBA00006676"/>
    </source>
</evidence>
<dbReference type="InterPro" id="IPR006330">
    <property type="entry name" value="Ado/ade_deaminase"/>
</dbReference>
<evidence type="ECO:0000256" key="6">
    <source>
        <dbReference type="ARBA" id="ARBA00012784"/>
    </source>
</evidence>
<evidence type="ECO:0000259" key="15">
    <source>
        <dbReference type="Pfam" id="PF00962"/>
    </source>
</evidence>
<evidence type="ECO:0000256" key="8">
    <source>
        <dbReference type="ARBA" id="ARBA00022723"/>
    </source>
</evidence>
<dbReference type="GO" id="GO:0046103">
    <property type="term" value="P:inosine biosynthetic process"/>
    <property type="evidence" value="ECO:0007669"/>
    <property type="project" value="TreeGrafter"/>
</dbReference>
<dbReference type="GO" id="GO:0060169">
    <property type="term" value="P:negative regulation of adenosine receptor signaling pathway"/>
    <property type="evidence" value="ECO:0007669"/>
    <property type="project" value="TreeGrafter"/>
</dbReference>
<dbReference type="InterPro" id="IPR032466">
    <property type="entry name" value="Metal_Hydrolase"/>
</dbReference>
<dbReference type="InterPro" id="IPR007248">
    <property type="entry name" value="Mpv17_PMP22"/>
</dbReference>
<dbReference type="GO" id="GO:0046872">
    <property type="term" value="F:metal ion binding"/>
    <property type="evidence" value="ECO:0007669"/>
    <property type="project" value="UniProtKB-KW"/>
</dbReference>
<keyword evidence="11" id="KW-0862">Zinc</keyword>
<evidence type="ECO:0000256" key="12">
    <source>
        <dbReference type="ARBA" id="ARBA00022989"/>
    </source>
</evidence>
<comment type="similarity">
    <text evidence="4">Belongs to the metallo-dependent hydrolases superfamily. Adenosine and AMP deaminases family.</text>
</comment>
<evidence type="ECO:0000256" key="2">
    <source>
        <dbReference type="ARBA" id="ARBA00004141"/>
    </source>
</evidence>
<comment type="subcellular location">
    <subcellularLocation>
        <location evidence="2">Membrane</location>
        <topology evidence="2">Multi-pass membrane protein</topology>
    </subcellularLocation>
</comment>
<dbReference type="PANTHER" id="PTHR11409:SF43">
    <property type="entry name" value="ADENOSINE DEAMINASE"/>
    <property type="match status" value="1"/>
</dbReference>
<proteinExistence type="inferred from homology"/>
<dbReference type="GO" id="GO:0006154">
    <property type="term" value="P:adenosine catabolic process"/>
    <property type="evidence" value="ECO:0007669"/>
    <property type="project" value="TreeGrafter"/>
</dbReference>
<evidence type="ECO:0000256" key="1">
    <source>
        <dbReference type="ARBA" id="ARBA00001947"/>
    </source>
</evidence>
<dbReference type="GO" id="GO:0004000">
    <property type="term" value="F:adenosine deaminase activity"/>
    <property type="evidence" value="ECO:0007669"/>
    <property type="project" value="UniProtKB-ARBA"/>
</dbReference>
<dbReference type="Proteomes" id="UP000241890">
    <property type="component" value="Unassembled WGS sequence"/>
</dbReference>
<keyword evidence="7" id="KW-0812">Transmembrane</keyword>
<dbReference type="EC" id="3.5.4.4" evidence="6"/>
<reference evidence="16 17" key="1">
    <citation type="submission" date="2017-12" db="EMBL/GenBank/DDBJ databases">
        <title>Sequencing, de novo assembly and annotation of complete genome of a new Thraustochytrid species, strain FCC1311.</title>
        <authorList>
            <person name="Sedici K."/>
            <person name="Godart F."/>
            <person name="Aiese Cigliano R."/>
            <person name="Sanseverino W."/>
            <person name="Barakat M."/>
            <person name="Ortet P."/>
            <person name="Marechal E."/>
            <person name="Cagnac O."/>
            <person name="Amato A."/>
        </authorList>
    </citation>
    <scope>NUCLEOTIDE SEQUENCE [LARGE SCALE GENOMIC DNA]</scope>
</reference>
<evidence type="ECO:0000256" key="5">
    <source>
        <dbReference type="ARBA" id="ARBA00006824"/>
    </source>
</evidence>
<organism evidence="16 17">
    <name type="scientific">Hondaea fermentalgiana</name>
    <dbReference type="NCBI Taxonomy" id="2315210"/>
    <lineage>
        <taxon>Eukaryota</taxon>
        <taxon>Sar</taxon>
        <taxon>Stramenopiles</taxon>
        <taxon>Bigyra</taxon>
        <taxon>Labyrinthulomycetes</taxon>
        <taxon>Thraustochytrida</taxon>
        <taxon>Thraustochytriidae</taxon>
        <taxon>Hondaea</taxon>
    </lineage>
</organism>
<dbReference type="EMBL" id="BEYU01000068">
    <property type="protein sequence ID" value="GBG29931.1"/>
    <property type="molecule type" value="Genomic_DNA"/>
</dbReference>
<gene>
    <name evidence="16" type="ORF">FCC1311_061512</name>
</gene>
<protein>
    <recommendedName>
        <fullName evidence="6">adenosine deaminase</fullName>
        <ecNumber evidence="6">3.5.4.4</ecNumber>
    </recommendedName>
</protein>
<dbReference type="Gene3D" id="3.20.20.140">
    <property type="entry name" value="Metal-dependent hydrolases"/>
    <property type="match status" value="1"/>
</dbReference>
<evidence type="ECO:0000256" key="7">
    <source>
        <dbReference type="ARBA" id="ARBA00022692"/>
    </source>
</evidence>
<feature type="domain" description="Adenosine deaminase" evidence="15">
    <location>
        <begin position="14"/>
        <end position="198"/>
    </location>
</feature>
<feature type="region of interest" description="Disordered" evidence="14">
    <location>
        <begin position="424"/>
        <end position="456"/>
    </location>
</feature>
<evidence type="ECO:0000313" key="16">
    <source>
        <dbReference type="EMBL" id="GBG29931.1"/>
    </source>
</evidence>
<evidence type="ECO:0000313" key="17">
    <source>
        <dbReference type="Proteomes" id="UP000241890"/>
    </source>
</evidence>
<comment type="pathway">
    <text evidence="3">Purine metabolism; purine nucleoside salvage.</text>
</comment>
<sequence length="456" mass="49744">MLQQREELHEATVAVAETLRDVHKDKGVVGFDIAGDEASFPLQPHAEAVRMCQRAGLMVTVHAGETGLASDMENLAMALSLEVDRIGHGWAIARDSGLLRRAVDQRVTFECCLTANIRPNRVRTYAAHPVRHLLKAGARVTLNSDNLMLSGTEQTLIAAPARERQAAVEHLGFQSNDLARVSINAAKAARGISEAERHVLVSDESEMATKLAHGLWARYSASMAKRPLVTGMATSWVVMTLGDGVAQAMTRESRHPAPPQHALTKETGEELFGWFDWKRNVIVSSWNGLVFAPSVQIWFAQLDRWFPGSSFRMAASKTFTNTAVMALPFNAGFLAYTMLTECMLGVRECGKDESLLQTVVDKVKHDALEIVVKSASVWAPINLINFMYVSPKFRILPTIVTSLVWNVVLSLIAHRELATPVDPAEVASPAAPTPPTPSSHSTSASASHVKVSTILM</sequence>
<evidence type="ECO:0000256" key="9">
    <source>
        <dbReference type="ARBA" id="ARBA00022726"/>
    </source>
</evidence>
<comment type="caution">
    <text evidence="16">The sequence shown here is derived from an EMBL/GenBank/DDBJ whole genome shotgun (WGS) entry which is preliminary data.</text>
</comment>
<dbReference type="SUPFAM" id="SSF51556">
    <property type="entry name" value="Metallo-dependent hydrolases"/>
    <property type="match status" value="1"/>
</dbReference>
<dbReference type="GO" id="GO:0043103">
    <property type="term" value="P:hypoxanthine salvage"/>
    <property type="evidence" value="ECO:0007669"/>
    <property type="project" value="TreeGrafter"/>
</dbReference>
<dbReference type="AlphaFoldDB" id="A0A2R5GNP9"/>
<dbReference type="GO" id="GO:0006166">
    <property type="term" value="P:purine ribonucleoside salvage"/>
    <property type="evidence" value="ECO:0007669"/>
    <property type="project" value="UniProtKB-KW"/>
</dbReference>
<keyword evidence="13" id="KW-0472">Membrane</keyword>
<keyword evidence="8" id="KW-0479">Metal-binding</keyword>
<evidence type="ECO:0000256" key="13">
    <source>
        <dbReference type="ARBA" id="ARBA00023136"/>
    </source>
</evidence>
<dbReference type="PANTHER" id="PTHR11409">
    <property type="entry name" value="ADENOSINE DEAMINASE"/>
    <property type="match status" value="1"/>
</dbReference>
<feature type="compositionally biased region" description="Low complexity" evidence="14">
    <location>
        <begin position="438"/>
        <end position="448"/>
    </location>
</feature>
<dbReference type="InParanoid" id="A0A2R5GNP9"/>
<keyword evidence="10" id="KW-0378">Hydrolase</keyword>
<dbReference type="OrthoDB" id="184765at2759"/>
<keyword evidence="12" id="KW-1133">Transmembrane helix</keyword>
<comment type="similarity">
    <text evidence="5">Belongs to the peroxisomal membrane protein PXMP2/4 family.</text>
</comment>
<evidence type="ECO:0000256" key="10">
    <source>
        <dbReference type="ARBA" id="ARBA00022801"/>
    </source>
</evidence>